<dbReference type="Pfam" id="PF12652">
    <property type="entry name" value="CotJB"/>
    <property type="match status" value="1"/>
</dbReference>
<comment type="caution">
    <text evidence="2">The sequence shown here is derived from an EMBL/GenBank/DDBJ whole genome shotgun (WGS) entry which is preliminary data.</text>
</comment>
<dbReference type="InterPro" id="IPR024207">
    <property type="entry name" value="CotJB_dom"/>
</dbReference>
<evidence type="ECO:0000259" key="1">
    <source>
        <dbReference type="Pfam" id="PF12652"/>
    </source>
</evidence>
<dbReference type="Proteomes" id="UP000824164">
    <property type="component" value="Unassembled WGS sequence"/>
</dbReference>
<evidence type="ECO:0000313" key="3">
    <source>
        <dbReference type="Proteomes" id="UP000824164"/>
    </source>
</evidence>
<feature type="domain" description="Protein CotJB" evidence="1">
    <location>
        <begin position="11"/>
        <end position="87"/>
    </location>
</feature>
<gene>
    <name evidence="2" type="ORF">IAB63_04345</name>
</gene>
<reference evidence="2" key="1">
    <citation type="submission" date="2020-10" db="EMBL/GenBank/DDBJ databases">
        <authorList>
            <person name="Gilroy R."/>
        </authorList>
    </citation>
    <scope>NUCLEOTIDE SEQUENCE</scope>
    <source>
        <strain evidence="2">CHK187-14744</strain>
    </source>
</reference>
<keyword evidence="2" id="KW-0946">Virion</keyword>
<dbReference type="EMBL" id="DVLT01000031">
    <property type="protein sequence ID" value="HIU02463.1"/>
    <property type="molecule type" value="Genomic_DNA"/>
</dbReference>
<sequence length="91" mass="10791">MRNMCQFSKEQLMLIIYQHSFAVDDIVLYLDSHPDDGQALEYFREHNHIRNQALKEYARRFGPLTIETANDTASQSWQWIQTKWPWEGGAC</sequence>
<reference evidence="2" key="2">
    <citation type="journal article" date="2021" name="PeerJ">
        <title>Extensive microbial diversity within the chicken gut microbiome revealed by metagenomics and culture.</title>
        <authorList>
            <person name="Gilroy R."/>
            <person name="Ravi A."/>
            <person name="Getino M."/>
            <person name="Pursley I."/>
            <person name="Horton D.L."/>
            <person name="Alikhan N.F."/>
            <person name="Baker D."/>
            <person name="Gharbi K."/>
            <person name="Hall N."/>
            <person name="Watson M."/>
            <person name="Adriaenssens E.M."/>
            <person name="Foster-Nyarko E."/>
            <person name="Jarju S."/>
            <person name="Secka A."/>
            <person name="Antonio M."/>
            <person name="Oren A."/>
            <person name="Chaudhuri R.R."/>
            <person name="La Ragione R."/>
            <person name="Hildebrand F."/>
            <person name="Pallen M.J."/>
        </authorList>
    </citation>
    <scope>NUCLEOTIDE SEQUENCE</scope>
    <source>
        <strain evidence="2">CHK187-14744</strain>
    </source>
</reference>
<organism evidence="2 3">
    <name type="scientific">Candidatus Onthocola gallistercoris</name>
    <dbReference type="NCBI Taxonomy" id="2840876"/>
    <lineage>
        <taxon>Bacteria</taxon>
        <taxon>Bacillati</taxon>
        <taxon>Bacillota</taxon>
        <taxon>Bacilli</taxon>
        <taxon>Candidatus Onthocola</taxon>
    </lineage>
</organism>
<dbReference type="AlphaFoldDB" id="A0A9D1KWK1"/>
<evidence type="ECO:0000313" key="2">
    <source>
        <dbReference type="EMBL" id="HIU02463.1"/>
    </source>
</evidence>
<protein>
    <submittedName>
        <fullName evidence="2">Spore coat protein CotJB</fullName>
    </submittedName>
</protein>
<keyword evidence="2" id="KW-0167">Capsid protein</keyword>
<name>A0A9D1KWK1_9FIRM</name>
<proteinExistence type="predicted"/>
<accession>A0A9D1KWK1</accession>